<dbReference type="RefSeq" id="WP_309310323.1">
    <property type="nucleotide sequence ID" value="NZ_CP133592.1"/>
</dbReference>
<feature type="transmembrane region" description="Helical" evidence="1">
    <location>
        <begin position="244"/>
        <end position="266"/>
    </location>
</feature>
<evidence type="ECO:0000256" key="1">
    <source>
        <dbReference type="SAM" id="Phobius"/>
    </source>
</evidence>
<evidence type="ECO:0000313" key="3">
    <source>
        <dbReference type="EMBL" id="WMW24512.1"/>
    </source>
</evidence>
<sequence>MNSNKLVEIDILKSVGIFFVIYVHLPVFFSDIQTVPYAQSAIPLGLSCFFFTSSYTLSKYNNFSDDNKIETFLIKRAKRIYPLYWTAIISYIIIFGFLKIKADTNNLSTIGITDYIAIMMGAHELSLDFPPVPYLWYIGAILFFYVLYVLIIKYANSEFDILRNSLLIFLSMHLISFPSSIYMYYPVFIAGIFAGRARALSKFNPYTSKIPTEVTNVFSYIAYSSYAVYLFHGPILSIMETINSYFGLSGYIGLLYLLCVDVPIMFLGCYCIQQVADGKLDIKNLNSWKFGYVEYLSKSLSISEIWKK</sequence>
<feature type="transmembrane region" description="Helical" evidence="1">
    <location>
        <begin position="167"/>
        <end position="194"/>
    </location>
</feature>
<feature type="domain" description="Acyltransferase 3" evidence="2">
    <location>
        <begin position="7"/>
        <end position="209"/>
    </location>
</feature>
<evidence type="ECO:0000259" key="2">
    <source>
        <dbReference type="Pfam" id="PF01757"/>
    </source>
</evidence>
<dbReference type="EMBL" id="CP133592">
    <property type="protein sequence ID" value="WMW24512.1"/>
    <property type="molecule type" value="Genomic_DNA"/>
</dbReference>
<dbReference type="Pfam" id="PF01757">
    <property type="entry name" value="Acyl_transf_3"/>
    <property type="match status" value="1"/>
</dbReference>
<keyword evidence="4" id="KW-1185">Reference proteome</keyword>
<dbReference type="InterPro" id="IPR002656">
    <property type="entry name" value="Acyl_transf_3_dom"/>
</dbReference>
<dbReference type="GO" id="GO:0016747">
    <property type="term" value="F:acyltransferase activity, transferring groups other than amino-acyl groups"/>
    <property type="evidence" value="ECO:0007669"/>
    <property type="project" value="InterPro"/>
</dbReference>
<feature type="transmembrane region" description="Helical" evidence="1">
    <location>
        <begin position="134"/>
        <end position="155"/>
    </location>
</feature>
<dbReference type="GeneID" id="84233153"/>
<dbReference type="AlphaFoldDB" id="A0AA51UJP5"/>
<keyword evidence="1" id="KW-0472">Membrane</keyword>
<dbReference type="KEGG" id="mseb:RE474_10510"/>
<keyword evidence="3" id="KW-0012">Acyltransferase</keyword>
<evidence type="ECO:0000313" key="4">
    <source>
        <dbReference type="Proteomes" id="UP001182908"/>
    </source>
</evidence>
<feature type="transmembrane region" description="Helical" evidence="1">
    <location>
        <begin position="79"/>
        <end position="98"/>
    </location>
</feature>
<dbReference type="Proteomes" id="UP001182908">
    <property type="component" value="Chromosome"/>
</dbReference>
<feature type="transmembrane region" description="Helical" evidence="1">
    <location>
        <begin position="41"/>
        <end position="58"/>
    </location>
</feature>
<organism evidence="3 4">
    <name type="scientific">Methanolobus sediminis</name>
    <dbReference type="NCBI Taxonomy" id="3072978"/>
    <lineage>
        <taxon>Archaea</taxon>
        <taxon>Methanobacteriati</taxon>
        <taxon>Methanobacteriota</taxon>
        <taxon>Stenosarchaea group</taxon>
        <taxon>Methanomicrobia</taxon>
        <taxon>Methanosarcinales</taxon>
        <taxon>Methanosarcinaceae</taxon>
        <taxon>Methanolobus</taxon>
    </lineage>
</organism>
<feature type="transmembrane region" description="Helical" evidence="1">
    <location>
        <begin position="214"/>
        <end position="232"/>
    </location>
</feature>
<reference evidence="3 4" key="1">
    <citation type="submission" date="2023-08" db="EMBL/GenBank/DDBJ databases">
        <title>Methanolobus mangrovi sp. nov. and Methanolobus sediminis sp. nov, two novel methylotrophic methanogens isolated from mangrove sediments in China.</title>
        <authorList>
            <person name="Zhou J."/>
        </authorList>
    </citation>
    <scope>NUCLEOTIDE SEQUENCE [LARGE SCALE GENOMIC DNA]</scope>
    <source>
        <strain evidence="3 4">FTZ6</strain>
    </source>
</reference>
<protein>
    <submittedName>
        <fullName evidence="3">Acyltransferase family protein</fullName>
    </submittedName>
</protein>
<feature type="transmembrane region" description="Helical" evidence="1">
    <location>
        <begin position="12"/>
        <end position="29"/>
    </location>
</feature>
<keyword evidence="3" id="KW-0808">Transferase</keyword>
<name>A0AA51UJP5_9EURY</name>
<keyword evidence="1" id="KW-1133">Transmembrane helix</keyword>
<keyword evidence="1" id="KW-0812">Transmembrane</keyword>
<accession>A0AA51UJP5</accession>
<proteinExistence type="predicted"/>
<gene>
    <name evidence="3" type="ORF">RE474_10510</name>
</gene>